<accession>A0A955L3V1</accession>
<dbReference type="AlphaFoldDB" id="A0A955L3V1"/>
<dbReference type="InterPro" id="IPR013805">
    <property type="entry name" value="GrpE_CC"/>
</dbReference>
<dbReference type="SUPFAM" id="SSF58014">
    <property type="entry name" value="Coiled-coil domain of nucleotide exchange factor GrpE"/>
    <property type="match status" value="1"/>
</dbReference>
<dbReference type="HAMAP" id="MF_01151">
    <property type="entry name" value="GrpE"/>
    <property type="match status" value="1"/>
</dbReference>
<comment type="caution">
    <text evidence="4">The sequence shown here is derived from an EMBL/GenBank/DDBJ whole genome shotgun (WGS) entry which is preliminary data.</text>
</comment>
<evidence type="ECO:0000256" key="3">
    <source>
        <dbReference type="RuleBase" id="RU004478"/>
    </source>
</evidence>
<dbReference type="EMBL" id="JAGQLG010000141">
    <property type="protein sequence ID" value="MCA9382462.1"/>
    <property type="molecule type" value="Genomic_DNA"/>
</dbReference>
<dbReference type="GO" id="GO:0006457">
    <property type="term" value="P:protein folding"/>
    <property type="evidence" value="ECO:0007669"/>
    <property type="project" value="InterPro"/>
</dbReference>
<dbReference type="Pfam" id="PF01025">
    <property type="entry name" value="GrpE"/>
    <property type="match status" value="1"/>
</dbReference>
<dbReference type="InterPro" id="IPR000740">
    <property type="entry name" value="GrpE"/>
</dbReference>
<reference evidence="4" key="2">
    <citation type="journal article" date="2021" name="Microbiome">
        <title>Successional dynamics and alternative stable states in a saline activated sludge microbial community over 9 years.</title>
        <authorList>
            <person name="Wang Y."/>
            <person name="Ye J."/>
            <person name="Ju F."/>
            <person name="Liu L."/>
            <person name="Boyd J.A."/>
            <person name="Deng Y."/>
            <person name="Parks D.H."/>
            <person name="Jiang X."/>
            <person name="Yin X."/>
            <person name="Woodcroft B.J."/>
            <person name="Tyson G.W."/>
            <person name="Hugenholtz P."/>
            <person name="Polz M.F."/>
            <person name="Zhang T."/>
        </authorList>
    </citation>
    <scope>NUCLEOTIDE SEQUENCE</scope>
    <source>
        <strain evidence="4">HKST-UBA10</strain>
    </source>
</reference>
<evidence type="ECO:0000256" key="1">
    <source>
        <dbReference type="ARBA" id="ARBA00009054"/>
    </source>
</evidence>
<dbReference type="Gene3D" id="2.30.22.10">
    <property type="entry name" value="Head domain of nucleotide exchange factor GrpE"/>
    <property type="match status" value="1"/>
</dbReference>
<protein>
    <submittedName>
        <fullName evidence="4">Nucleotide exchange factor GrpE</fullName>
    </submittedName>
</protein>
<reference evidence="4" key="1">
    <citation type="submission" date="2020-04" db="EMBL/GenBank/DDBJ databases">
        <authorList>
            <person name="Zhang T."/>
        </authorList>
    </citation>
    <scope>NUCLEOTIDE SEQUENCE</scope>
    <source>
        <strain evidence="4">HKST-UBA10</strain>
    </source>
</reference>
<evidence type="ECO:0000313" key="4">
    <source>
        <dbReference type="EMBL" id="MCA9382462.1"/>
    </source>
</evidence>
<dbReference type="PANTHER" id="PTHR21237:SF23">
    <property type="entry name" value="GRPE PROTEIN HOMOLOG, MITOCHONDRIAL"/>
    <property type="match status" value="1"/>
</dbReference>
<dbReference type="GO" id="GO:0042803">
    <property type="term" value="F:protein homodimerization activity"/>
    <property type="evidence" value="ECO:0007669"/>
    <property type="project" value="InterPro"/>
</dbReference>
<dbReference type="InterPro" id="IPR009012">
    <property type="entry name" value="GrpE_head"/>
</dbReference>
<dbReference type="SUPFAM" id="SSF51064">
    <property type="entry name" value="Head domain of nucleotide exchange factor GrpE"/>
    <property type="match status" value="1"/>
</dbReference>
<dbReference type="PANTHER" id="PTHR21237">
    <property type="entry name" value="GRPE PROTEIN"/>
    <property type="match status" value="1"/>
</dbReference>
<evidence type="ECO:0000256" key="2">
    <source>
        <dbReference type="ARBA" id="ARBA00023186"/>
    </source>
</evidence>
<feature type="non-terminal residue" evidence="4">
    <location>
        <position position="1"/>
    </location>
</feature>
<dbReference type="GO" id="GO:0000774">
    <property type="term" value="F:adenyl-nucleotide exchange factor activity"/>
    <property type="evidence" value="ECO:0007669"/>
    <property type="project" value="InterPro"/>
</dbReference>
<dbReference type="PRINTS" id="PR00773">
    <property type="entry name" value="GRPEPROTEIN"/>
</dbReference>
<evidence type="ECO:0000313" key="5">
    <source>
        <dbReference type="Proteomes" id="UP000782843"/>
    </source>
</evidence>
<proteinExistence type="inferred from homology"/>
<keyword evidence="2" id="KW-0143">Chaperone</keyword>
<organism evidence="4 5">
    <name type="scientific">Candidatus Dojkabacteria bacterium</name>
    <dbReference type="NCBI Taxonomy" id="2099670"/>
    <lineage>
        <taxon>Bacteria</taxon>
        <taxon>Candidatus Dojkabacteria</taxon>
    </lineage>
</organism>
<dbReference type="GO" id="GO:0051082">
    <property type="term" value="F:unfolded protein binding"/>
    <property type="evidence" value="ECO:0007669"/>
    <property type="project" value="TreeGrafter"/>
</dbReference>
<dbReference type="GO" id="GO:0051087">
    <property type="term" value="F:protein-folding chaperone binding"/>
    <property type="evidence" value="ECO:0007669"/>
    <property type="project" value="InterPro"/>
</dbReference>
<name>A0A955L3V1_9BACT</name>
<comment type="similarity">
    <text evidence="1 3">Belongs to the GrpE family.</text>
</comment>
<dbReference type="Proteomes" id="UP000782843">
    <property type="component" value="Unassembled WGS sequence"/>
</dbReference>
<dbReference type="Gene3D" id="3.90.20.20">
    <property type="match status" value="1"/>
</dbReference>
<sequence>AKLSALADYQNLQRRTEERIQHMEFLANISVVNEIIDIIDDFDRAFSHAKEGVDLAGFQAIKNKLIQILVRMNVEEVIVNKGDEFNAHLHEAVTTLPSNDKKNVHKIAELVQKGYLIRKGENVEVIRPARVVVFS</sequence>
<gene>
    <name evidence="4" type="primary">grpE</name>
    <name evidence="4" type="ORF">KC660_03590</name>
</gene>